<feature type="region of interest" description="Disordered" evidence="10">
    <location>
        <begin position="1"/>
        <end position="26"/>
    </location>
</feature>
<evidence type="ECO:0000313" key="13">
    <source>
        <dbReference type="Proteomes" id="UP000000637"/>
    </source>
</evidence>
<dbReference type="KEGG" id="aau:AAur_0342"/>
<evidence type="ECO:0000256" key="7">
    <source>
        <dbReference type="ARBA" id="ARBA00049164"/>
    </source>
</evidence>
<dbReference type="AlphaFoldDB" id="A1R1P7"/>
<dbReference type="Proteomes" id="UP000000637">
    <property type="component" value="Chromosome"/>
</dbReference>
<dbReference type="GO" id="GO:0005737">
    <property type="term" value="C:cytoplasm"/>
    <property type="evidence" value="ECO:0007669"/>
    <property type="project" value="TreeGrafter"/>
</dbReference>
<dbReference type="SUPFAM" id="SSF50129">
    <property type="entry name" value="GroES-like"/>
    <property type="match status" value="1"/>
</dbReference>
<dbReference type="STRING" id="290340.AAur_0342"/>
<dbReference type="PANTHER" id="PTHR42940:SF8">
    <property type="entry name" value="VACUOLAR PROTEIN SORTING-ASSOCIATED PROTEIN 11"/>
    <property type="match status" value="1"/>
</dbReference>
<sequence length="396" mass="41314">MACPRGEAPWHEHRKAHGTRTPHSAVEQLTPCRETPADVRPGPDVRNPHQTLQNPKGRRMYAAVLRAPGPIENHPLVYGEVPEPEPGPGEVSISVLACGVCRSNLHMVEGDWLPGTPAALPIIPGHEVVGRVKAVGPGVDNFAVGDRIGVQPIWSTCGRCGHCIGGYEQRCRQRQITGETRDGGYAEVMLANAAFACKIPDSLSDTEAAPLFCPGITAYGAVKKAQPRPGQNVAVFGVGGVGHLALQMAGLTGAHVNAVSRSASARALAEQLGAHGAYVPAGSDGGRELRDGSQDAAIVFAPSDLAVAEALRVIKPGGVVVLGVAQSLGVMDIGDEKTVVGTVLGTRQDMADVLTLAVDGKLHAVHEDFPLSEANLVLQRLKKGQLHGRAVLVPGA</sequence>
<dbReference type="SUPFAM" id="SSF51735">
    <property type="entry name" value="NAD(P)-binding Rossmann-fold domains"/>
    <property type="match status" value="1"/>
</dbReference>
<dbReference type="InterPro" id="IPR013149">
    <property type="entry name" value="ADH-like_C"/>
</dbReference>
<proteinExistence type="inferred from homology"/>
<evidence type="ECO:0000256" key="1">
    <source>
        <dbReference type="ARBA" id="ARBA00001947"/>
    </source>
</evidence>
<dbReference type="InterPro" id="IPR011032">
    <property type="entry name" value="GroES-like_sf"/>
</dbReference>
<feature type="region of interest" description="Disordered" evidence="10">
    <location>
        <begin position="36"/>
        <end position="55"/>
    </location>
</feature>
<dbReference type="HOGENOM" id="CLU_026673_20_1_11"/>
<feature type="compositionally biased region" description="Basic and acidic residues" evidence="10">
    <location>
        <begin position="36"/>
        <end position="47"/>
    </location>
</feature>
<keyword evidence="5 9" id="KW-0862">Zinc</keyword>
<organism evidence="12 13">
    <name type="scientific">Paenarthrobacter aurescens (strain TC1)</name>
    <dbReference type="NCBI Taxonomy" id="290340"/>
    <lineage>
        <taxon>Bacteria</taxon>
        <taxon>Bacillati</taxon>
        <taxon>Actinomycetota</taxon>
        <taxon>Actinomycetes</taxon>
        <taxon>Micrococcales</taxon>
        <taxon>Micrococcaceae</taxon>
        <taxon>Paenarthrobacter</taxon>
    </lineage>
</organism>
<evidence type="ECO:0000256" key="8">
    <source>
        <dbReference type="ARBA" id="ARBA00049243"/>
    </source>
</evidence>
<dbReference type="Gene3D" id="3.90.180.10">
    <property type="entry name" value="Medium-chain alcohol dehydrogenases, catalytic domain"/>
    <property type="match status" value="1"/>
</dbReference>
<keyword evidence="6 12" id="KW-0560">Oxidoreductase</keyword>
<protein>
    <recommendedName>
        <fullName evidence="3">alcohol dehydrogenase</fullName>
        <ecNumber evidence="3">1.1.1.1</ecNumber>
    </recommendedName>
</protein>
<dbReference type="GO" id="GO:0008270">
    <property type="term" value="F:zinc ion binding"/>
    <property type="evidence" value="ECO:0007669"/>
    <property type="project" value="InterPro"/>
</dbReference>
<reference evidence="12 13" key="1">
    <citation type="journal article" date="2006" name="PLoS Genet.">
        <title>Secrets of soil survival revealed by the genome sequence of Arthrobacter aurescens TC1.</title>
        <authorList>
            <person name="Mongodin E.F."/>
            <person name="Shapir N."/>
            <person name="Daugherty S.C."/>
            <person name="DeBoy R.T."/>
            <person name="Emerson J.B."/>
            <person name="Shvartzbeyn A."/>
            <person name="Radune D."/>
            <person name="Vamathevan J."/>
            <person name="Riggs F."/>
            <person name="Grinberg V."/>
            <person name="Khouri H."/>
            <person name="Wackett L.P."/>
            <person name="Nelson K.E."/>
            <person name="Sadowsky M.J."/>
        </authorList>
    </citation>
    <scope>NUCLEOTIDE SEQUENCE [LARGE SCALE GENOMIC DNA]</scope>
    <source>
        <strain evidence="12 13">TC1</strain>
    </source>
</reference>
<comment type="cofactor">
    <cofactor evidence="1 9">
        <name>Zn(2+)</name>
        <dbReference type="ChEBI" id="CHEBI:29105"/>
    </cofactor>
</comment>
<dbReference type="eggNOG" id="COG1064">
    <property type="taxonomic scope" value="Bacteria"/>
</dbReference>
<dbReference type="Pfam" id="PF00107">
    <property type="entry name" value="ADH_zinc_N"/>
    <property type="match status" value="1"/>
</dbReference>
<dbReference type="EMBL" id="CP000474">
    <property type="protein sequence ID" value="ABM07582.1"/>
    <property type="molecule type" value="Genomic_DNA"/>
</dbReference>
<dbReference type="GO" id="GO:0004022">
    <property type="term" value="F:alcohol dehydrogenase (NAD+) activity"/>
    <property type="evidence" value="ECO:0007669"/>
    <property type="project" value="UniProtKB-EC"/>
</dbReference>
<dbReference type="EC" id="1.1.1.1" evidence="3"/>
<comment type="similarity">
    <text evidence="2 9">Belongs to the zinc-containing alcohol dehydrogenase family.</text>
</comment>
<feature type="domain" description="Enoyl reductase (ER)" evidence="11">
    <location>
        <begin position="69"/>
        <end position="392"/>
    </location>
</feature>
<evidence type="ECO:0000256" key="3">
    <source>
        <dbReference type="ARBA" id="ARBA00013190"/>
    </source>
</evidence>
<evidence type="ECO:0000256" key="2">
    <source>
        <dbReference type="ARBA" id="ARBA00008072"/>
    </source>
</evidence>
<dbReference type="CDD" id="cd08298">
    <property type="entry name" value="CAD2"/>
    <property type="match status" value="1"/>
</dbReference>
<dbReference type="SMART" id="SM00829">
    <property type="entry name" value="PKS_ER"/>
    <property type="match status" value="1"/>
</dbReference>
<evidence type="ECO:0000259" key="11">
    <source>
        <dbReference type="SMART" id="SM00829"/>
    </source>
</evidence>
<dbReference type="InterPro" id="IPR020843">
    <property type="entry name" value="ER"/>
</dbReference>
<comment type="catalytic activity">
    <reaction evidence="8">
        <text>a primary alcohol + NAD(+) = an aldehyde + NADH + H(+)</text>
        <dbReference type="Rhea" id="RHEA:10736"/>
        <dbReference type="ChEBI" id="CHEBI:15378"/>
        <dbReference type="ChEBI" id="CHEBI:15734"/>
        <dbReference type="ChEBI" id="CHEBI:17478"/>
        <dbReference type="ChEBI" id="CHEBI:57540"/>
        <dbReference type="ChEBI" id="CHEBI:57945"/>
        <dbReference type="EC" id="1.1.1.1"/>
    </reaction>
</comment>
<name>A1R1P7_PAEAT</name>
<evidence type="ECO:0000256" key="10">
    <source>
        <dbReference type="SAM" id="MobiDB-lite"/>
    </source>
</evidence>
<evidence type="ECO:0000256" key="6">
    <source>
        <dbReference type="ARBA" id="ARBA00023002"/>
    </source>
</evidence>
<comment type="catalytic activity">
    <reaction evidence="7">
        <text>a secondary alcohol + NAD(+) = a ketone + NADH + H(+)</text>
        <dbReference type="Rhea" id="RHEA:10740"/>
        <dbReference type="ChEBI" id="CHEBI:15378"/>
        <dbReference type="ChEBI" id="CHEBI:17087"/>
        <dbReference type="ChEBI" id="CHEBI:35681"/>
        <dbReference type="ChEBI" id="CHEBI:57540"/>
        <dbReference type="ChEBI" id="CHEBI:57945"/>
        <dbReference type="EC" id="1.1.1.1"/>
    </reaction>
</comment>
<accession>A1R1P7</accession>
<dbReference type="InterPro" id="IPR002328">
    <property type="entry name" value="ADH_Zn_CS"/>
</dbReference>
<dbReference type="Gene3D" id="3.40.50.720">
    <property type="entry name" value="NAD(P)-binding Rossmann-like Domain"/>
    <property type="match status" value="1"/>
</dbReference>
<evidence type="ECO:0000256" key="9">
    <source>
        <dbReference type="RuleBase" id="RU361277"/>
    </source>
</evidence>
<dbReference type="InterPro" id="IPR014187">
    <property type="entry name" value="ADH_Zn_typ-2"/>
</dbReference>
<evidence type="ECO:0000256" key="4">
    <source>
        <dbReference type="ARBA" id="ARBA00022723"/>
    </source>
</evidence>
<evidence type="ECO:0000256" key="5">
    <source>
        <dbReference type="ARBA" id="ARBA00022833"/>
    </source>
</evidence>
<dbReference type="PANTHER" id="PTHR42940">
    <property type="entry name" value="ALCOHOL DEHYDROGENASE 1-RELATED"/>
    <property type="match status" value="1"/>
</dbReference>
<evidence type="ECO:0000313" key="12">
    <source>
        <dbReference type="EMBL" id="ABM07582.1"/>
    </source>
</evidence>
<dbReference type="PROSITE" id="PS00059">
    <property type="entry name" value="ADH_ZINC"/>
    <property type="match status" value="1"/>
</dbReference>
<dbReference type="InterPro" id="IPR013154">
    <property type="entry name" value="ADH-like_N"/>
</dbReference>
<keyword evidence="4 9" id="KW-0479">Metal-binding</keyword>
<dbReference type="InterPro" id="IPR036291">
    <property type="entry name" value="NAD(P)-bd_dom_sf"/>
</dbReference>
<dbReference type="Pfam" id="PF08240">
    <property type="entry name" value="ADH_N"/>
    <property type="match status" value="1"/>
</dbReference>
<keyword evidence="13" id="KW-1185">Reference proteome</keyword>
<gene>
    <name evidence="12" type="primary">adhT</name>
    <name evidence="12" type="ordered locus">AAur_0342</name>
</gene>